<organism evidence="2 3">
    <name type="scientific">Stephania japonica</name>
    <dbReference type="NCBI Taxonomy" id="461633"/>
    <lineage>
        <taxon>Eukaryota</taxon>
        <taxon>Viridiplantae</taxon>
        <taxon>Streptophyta</taxon>
        <taxon>Embryophyta</taxon>
        <taxon>Tracheophyta</taxon>
        <taxon>Spermatophyta</taxon>
        <taxon>Magnoliopsida</taxon>
        <taxon>Ranunculales</taxon>
        <taxon>Menispermaceae</taxon>
        <taxon>Menispermoideae</taxon>
        <taxon>Cissampelideae</taxon>
        <taxon>Stephania</taxon>
    </lineage>
</organism>
<dbReference type="PANTHER" id="PTHR46524">
    <property type="entry name" value="CW-TYPE ZINC FINGER"/>
    <property type="match status" value="1"/>
</dbReference>
<reference evidence="2 3" key="1">
    <citation type="submission" date="2024-01" db="EMBL/GenBank/DDBJ databases">
        <title>Genome assemblies of Stephania.</title>
        <authorList>
            <person name="Yang L."/>
        </authorList>
    </citation>
    <scope>NUCLEOTIDE SEQUENCE [LARGE SCALE GENOMIC DNA]</scope>
    <source>
        <strain evidence="2">QJT</strain>
        <tissue evidence="2">Leaf</tissue>
    </source>
</reference>
<dbReference type="AlphaFoldDB" id="A0AAP0PMA0"/>
<dbReference type="Pfam" id="PF24756">
    <property type="entry name" value="THD_CWZF3-5-7"/>
    <property type="match status" value="1"/>
</dbReference>
<accession>A0AAP0PMA0</accession>
<evidence type="ECO:0000313" key="2">
    <source>
        <dbReference type="EMBL" id="KAK9146875.1"/>
    </source>
</evidence>
<dbReference type="InterPro" id="IPR056406">
    <property type="entry name" value="THD_CWZF3/5/7"/>
</dbReference>
<dbReference type="InterPro" id="IPR055300">
    <property type="entry name" value="CWZF3/5/7"/>
</dbReference>
<dbReference type="Proteomes" id="UP001417504">
    <property type="component" value="Unassembled WGS sequence"/>
</dbReference>
<name>A0AAP0PMA0_9MAGN</name>
<proteinExistence type="predicted"/>
<dbReference type="PANTHER" id="PTHR46524:SF7">
    <property type="entry name" value="CW-TYPE ZINC FINGER"/>
    <property type="match status" value="1"/>
</dbReference>
<comment type="caution">
    <text evidence="2">The sequence shown here is derived from an EMBL/GenBank/DDBJ whole genome shotgun (WGS) entry which is preliminary data.</text>
</comment>
<evidence type="ECO:0000259" key="1">
    <source>
        <dbReference type="Pfam" id="PF24756"/>
    </source>
</evidence>
<evidence type="ECO:0000313" key="3">
    <source>
        <dbReference type="Proteomes" id="UP001417504"/>
    </source>
</evidence>
<gene>
    <name evidence="2" type="ORF">Sjap_006778</name>
</gene>
<keyword evidence="3" id="KW-1185">Reference proteome</keyword>
<sequence length="170" mass="18353">MTHSVLVYSDTARLCEFVACEYERCKEMAAAALAYKCMEAAYMKVIYSKQSCLSSDRHELQTALEMAPPGESPPSSASDIDNLSNRGSVDKVAAKKGASFSQATGDHAQDAIFAMEASRKSRSALATSLEQAEALDAEAISSVCKAIDYNFHDVEGLLRLVRLALEAINC</sequence>
<feature type="domain" description="CWZF3/5/7 THD" evidence="1">
    <location>
        <begin position="4"/>
        <end position="170"/>
    </location>
</feature>
<dbReference type="EMBL" id="JBBNAE010000002">
    <property type="protein sequence ID" value="KAK9146875.1"/>
    <property type="molecule type" value="Genomic_DNA"/>
</dbReference>
<protein>
    <recommendedName>
        <fullName evidence="1">CWZF3/5/7 THD domain-containing protein</fullName>
    </recommendedName>
</protein>